<keyword evidence="1" id="KW-0805">Transcription regulation</keyword>
<dbReference type="Pfam" id="PF13305">
    <property type="entry name" value="TetR_C_33"/>
    <property type="match status" value="1"/>
</dbReference>
<dbReference type="InterPro" id="IPR050109">
    <property type="entry name" value="HTH-type_TetR-like_transc_reg"/>
</dbReference>
<dbReference type="EMBL" id="FNPZ01000001">
    <property type="protein sequence ID" value="SDY75690.1"/>
    <property type="molecule type" value="Genomic_DNA"/>
</dbReference>
<keyword evidence="3" id="KW-0804">Transcription</keyword>
<dbReference type="PANTHER" id="PTHR30055">
    <property type="entry name" value="HTH-TYPE TRANSCRIPTIONAL REGULATOR RUTR"/>
    <property type="match status" value="1"/>
</dbReference>
<proteinExistence type="predicted"/>
<dbReference type="GO" id="GO:0000976">
    <property type="term" value="F:transcription cis-regulatory region binding"/>
    <property type="evidence" value="ECO:0007669"/>
    <property type="project" value="TreeGrafter"/>
</dbReference>
<dbReference type="STRING" id="381665.SAMN05216554_1413"/>
<evidence type="ECO:0000259" key="6">
    <source>
        <dbReference type="PROSITE" id="PS50977"/>
    </source>
</evidence>
<dbReference type="Gene3D" id="1.10.357.10">
    <property type="entry name" value="Tetracycline Repressor, domain 2"/>
    <property type="match status" value="1"/>
</dbReference>
<dbReference type="AlphaFoldDB" id="A0A1H3MG70"/>
<dbReference type="InterPro" id="IPR036271">
    <property type="entry name" value="Tet_transcr_reg_TetR-rel_C_sf"/>
</dbReference>
<dbReference type="SUPFAM" id="SSF48498">
    <property type="entry name" value="Tetracyclin repressor-like, C-terminal domain"/>
    <property type="match status" value="1"/>
</dbReference>
<keyword evidence="2 4" id="KW-0238">DNA-binding</keyword>
<feature type="domain" description="HTH tetR-type" evidence="6">
    <location>
        <begin position="25"/>
        <end position="85"/>
    </location>
</feature>
<accession>A0A1H3MG70</accession>
<feature type="DNA-binding region" description="H-T-H motif" evidence="4">
    <location>
        <begin position="48"/>
        <end position="67"/>
    </location>
</feature>
<feature type="region of interest" description="Disordered" evidence="5">
    <location>
        <begin position="1"/>
        <end position="22"/>
    </location>
</feature>
<evidence type="ECO:0000313" key="7">
    <source>
        <dbReference type="EMBL" id="SDY75690.1"/>
    </source>
</evidence>
<dbReference type="InterPro" id="IPR001647">
    <property type="entry name" value="HTH_TetR"/>
</dbReference>
<reference evidence="7 8" key="1">
    <citation type="submission" date="2016-10" db="EMBL/GenBank/DDBJ databases">
        <authorList>
            <person name="de Groot N.N."/>
        </authorList>
    </citation>
    <scope>NUCLEOTIDE SEQUENCE [LARGE SCALE GENOMIC DNA]</scope>
    <source>
        <strain evidence="7 8">CGMCC 4.3491</strain>
    </source>
</reference>
<evidence type="ECO:0000256" key="1">
    <source>
        <dbReference type="ARBA" id="ARBA00023015"/>
    </source>
</evidence>
<dbReference type="InterPro" id="IPR009057">
    <property type="entry name" value="Homeodomain-like_sf"/>
</dbReference>
<dbReference type="InterPro" id="IPR025996">
    <property type="entry name" value="MT1864/Rv1816-like_C"/>
</dbReference>
<dbReference type="RefSeq" id="WP_092550629.1">
    <property type="nucleotide sequence ID" value="NZ_FNPZ01000001.1"/>
</dbReference>
<dbReference type="PROSITE" id="PS50977">
    <property type="entry name" value="HTH_TETR_2"/>
    <property type="match status" value="1"/>
</dbReference>
<organism evidence="7 8">
    <name type="scientific">Herbiconiux ginsengi</name>
    <dbReference type="NCBI Taxonomy" id="381665"/>
    <lineage>
        <taxon>Bacteria</taxon>
        <taxon>Bacillati</taxon>
        <taxon>Actinomycetota</taxon>
        <taxon>Actinomycetes</taxon>
        <taxon>Micrococcales</taxon>
        <taxon>Microbacteriaceae</taxon>
        <taxon>Herbiconiux</taxon>
    </lineage>
</organism>
<evidence type="ECO:0000313" key="8">
    <source>
        <dbReference type="Proteomes" id="UP000198891"/>
    </source>
</evidence>
<evidence type="ECO:0000256" key="3">
    <source>
        <dbReference type="ARBA" id="ARBA00023163"/>
    </source>
</evidence>
<sequence length="226" mass="23267">MSSRGDATHANAGTGDGASSSYHHGNLRSALLERAEQTIEAEGVESLSLRQLARDLGVSHGAPGRHFRDKQALLDVLAYDGFVAMNAQLDAAVATPGPPAERLGAVARAYVTFAVEHRALLQVMYTTKHAPDASPRLLQIGHASLATTTDLIRAAQAAGEVAPGDPDRLALVAFAAVHGVATLATNQLLDGVPVAEATRATVDLLWAGLTATPASPTVPPTPAPAP</sequence>
<dbReference type="Proteomes" id="UP000198891">
    <property type="component" value="Unassembled WGS sequence"/>
</dbReference>
<dbReference type="OrthoDB" id="3173376at2"/>
<evidence type="ECO:0000256" key="4">
    <source>
        <dbReference type="PROSITE-ProRule" id="PRU00335"/>
    </source>
</evidence>
<protein>
    <submittedName>
        <fullName evidence="7">Transcriptional regulator, TetR family</fullName>
    </submittedName>
</protein>
<keyword evidence="8" id="KW-1185">Reference proteome</keyword>
<gene>
    <name evidence="7" type="ORF">SAMN05216554_1413</name>
</gene>
<evidence type="ECO:0000256" key="5">
    <source>
        <dbReference type="SAM" id="MobiDB-lite"/>
    </source>
</evidence>
<dbReference type="GO" id="GO:0003700">
    <property type="term" value="F:DNA-binding transcription factor activity"/>
    <property type="evidence" value="ECO:0007669"/>
    <property type="project" value="TreeGrafter"/>
</dbReference>
<name>A0A1H3MG70_9MICO</name>
<dbReference type="SUPFAM" id="SSF46689">
    <property type="entry name" value="Homeodomain-like"/>
    <property type="match status" value="1"/>
</dbReference>
<dbReference type="PANTHER" id="PTHR30055:SF220">
    <property type="entry name" value="TETR-FAMILY REGULATORY PROTEIN"/>
    <property type="match status" value="1"/>
</dbReference>
<evidence type="ECO:0000256" key="2">
    <source>
        <dbReference type="ARBA" id="ARBA00023125"/>
    </source>
</evidence>
<dbReference type="Pfam" id="PF00440">
    <property type="entry name" value="TetR_N"/>
    <property type="match status" value="1"/>
</dbReference>